<name>A0A382YTE3_9ZZZZ</name>
<sequence length="124" mass="13758">SAPVFQGGRLAANLKMNQESLKLAEIILMQTIINAFAEIEQALFTEESNKKQLIAFQTSAEQAKAAYSLSRERYDSGLVGLISVLDSQQRWFQARSQVLTAKRTKVNTRLNLILALGGEIQQTS</sequence>
<accession>A0A382YTE3</accession>
<dbReference type="Gene3D" id="1.20.1600.10">
    <property type="entry name" value="Outer membrane efflux proteins (OEP)"/>
    <property type="match status" value="1"/>
</dbReference>
<protein>
    <recommendedName>
        <fullName evidence="2">Outer membrane efflux protein</fullName>
    </recommendedName>
</protein>
<dbReference type="GO" id="GO:0015562">
    <property type="term" value="F:efflux transmembrane transporter activity"/>
    <property type="evidence" value="ECO:0007669"/>
    <property type="project" value="InterPro"/>
</dbReference>
<dbReference type="SUPFAM" id="SSF56954">
    <property type="entry name" value="Outer membrane efflux proteins (OEP)"/>
    <property type="match status" value="1"/>
</dbReference>
<dbReference type="PANTHER" id="PTHR30203">
    <property type="entry name" value="OUTER MEMBRANE CATION EFFLUX PROTEIN"/>
    <property type="match status" value="1"/>
</dbReference>
<feature type="non-terminal residue" evidence="1">
    <location>
        <position position="1"/>
    </location>
</feature>
<reference evidence="1" key="1">
    <citation type="submission" date="2018-05" db="EMBL/GenBank/DDBJ databases">
        <authorList>
            <person name="Lanie J.A."/>
            <person name="Ng W.-L."/>
            <person name="Kazmierczak K.M."/>
            <person name="Andrzejewski T.M."/>
            <person name="Davidsen T.M."/>
            <person name="Wayne K.J."/>
            <person name="Tettelin H."/>
            <person name="Glass J.I."/>
            <person name="Rusch D."/>
            <person name="Podicherti R."/>
            <person name="Tsui H.-C.T."/>
            <person name="Winkler M.E."/>
        </authorList>
    </citation>
    <scope>NUCLEOTIDE SEQUENCE</scope>
</reference>
<dbReference type="EMBL" id="UINC01178289">
    <property type="protein sequence ID" value="SVD86361.1"/>
    <property type="molecule type" value="Genomic_DNA"/>
</dbReference>
<dbReference type="InterPro" id="IPR003423">
    <property type="entry name" value="OMP_efflux"/>
</dbReference>
<dbReference type="Pfam" id="PF02321">
    <property type="entry name" value="OEP"/>
    <property type="match status" value="1"/>
</dbReference>
<dbReference type="AlphaFoldDB" id="A0A382YTE3"/>
<organism evidence="1">
    <name type="scientific">marine metagenome</name>
    <dbReference type="NCBI Taxonomy" id="408172"/>
    <lineage>
        <taxon>unclassified sequences</taxon>
        <taxon>metagenomes</taxon>
        <taxon>ecological metagenomes</taxon>
    </lineage>
</organism>
<dbReference type="InterPro" id="IPR010131">
    <property type="entry name" value="MdtP/NodT-like"/>
</dbReference>
<proteinExistence type="predicted"/>
<gene>
    <name evidence="1" type="ORF">METZ01_LOCUS439215</name>
</gene>
<evidence type="ECO:0000313" key="1">
    <source>
        <dbReference type="EMBL" id="SVD86361.1"/>
    </source>
</evidence>
<evidence type="ECO:0008006" key="2">
    <source>
        <dbReference type="Google" id="ProtNLM"/>
    </source>
</evidence>